<reference evidence="1 2" key="1">
    <citation type="submission" date="2020-08" db="EMBL/GenBank/DDBJ databases">
        <title>Sequencing the genomes of 1000 actinobacteria strains.</title>
        <authorList>
            <person name="Klenk H.-P."/>
        </authorList>
    </citation>
    <scope>NUCLEOTIDE SEQUENCE [LARGE SCALE GENOMIC DNA]</scope>
    <source>
        <strain evidence="1 2">DSM 43768</strain>
    </source>
</reference>
<dbReference type="EMBL" id="JACHMI010000001">
    <property type="protein sequence ID" value="MBB6547078.1"/>
    <property type="molecule type" value="Genomic_DNA"/>
</dbReference>
<dbReference type="InterPro" id="IPR027417">
    <property type="entry name" value="P-loop_NTPase"/>
</dbReference>
<dbReference type="RefSeq" id="WP_185101779.1">
    <property type="nucleotide sequence ID" value="NZ_BAAAXY010000169.1"/>
</dbReference>
<gene>
    <name evidence="1" type="ORF">HD593_001873</name>
</gene>
<dbReference type="AlphaFoldDB" id="A0A7X0TX64"/>
<evidence type="ECO:0008006" key="3">
    <source>
        <dbReference type="Google" id="ProtNLM"/>
    </source>
</evidence>
<evidence type="ECO:0000313" key="2">
    <source>
        <dbReference type="Proteomes" id="UP000565579"/>
    </source>
</evidence>
<name>A0A7X0TX64_9ACTN</name>
<protein>
    <recommendedName>
        <fullName evidence="3">ATP-binding protein</fullName>
    </recommendedName>
</protein>
<proteinExistence type="predicted"/>
<organism evidence="1 2">
    <name type="scientific">Nonomuraea rubra</name>
    <dbReference type="NCBI Taxonomy" id="46180"/>
    <lineage>
        <taxon>Bacteria</taxon>
        <taxon>Bacillati</taxon>
        <taxon>Actinomycetota</taxon>
        <taxon>Actinomycetes</taxon>
        <taxon>Streptosporangiales</taxon>
        <taxon>Streptosporangiaceae</taxon>
        <taxon>Nonomuraea</taxon>
    </lineage>
</organism>
<comment type="caution">
    <text evidence="1">The sequence shown here is derived from an EMBL/GenBank/DDBJ whole genome shotgun (WGS) entry which is preliminary data.</text>
</comment>
<sequence length="514" mass="55928">MTSIPARNPFPARGTCELGESFLPHARRQWSRYQPTARLSGVQGALRLADDYIRDFGRDGALGCLYGAHGAGKTHAACRMMASIDAVDRRAVQFYLRFDNDDFVTAYRRLASSLTQDALTDLCLRYLGVLAVEWAEQHGSAAQLEEVHAAIRNEPSMVLELFDAGDADYNAVLEAQAREISIAVGDGAQFQRALSFLLRPEFSHAAYDWLCGRAISPGNALAMGVDPQLDDPQRCRYALQLLAALTTRGGAPFVLVLDQCEKFLLHDGTLLPRNSTLLQNLAETIPLAGGLLLLVCNLAGWDLMPPDLRQRLASAAHRLPLLTPHEAELLLTAYTGAARGLFTDDAVRELLRQSGGNVRRFLQLSWLGYERGFSRAPIGVETIARSVPGSARCPELTELAMLLEARLLAAGLVVERSGNGEEFVSFGLPDSRDPQVLITLSKALYADDHRFAEAGRKDGRAAFTSVLISGYASPPVLTGLSRLAHVVLVADGSPEFSRRLDTLVEQVAAALGRH</sequence>
<dbReference type="SUPFAM" id="SSF52540">
    <property type="entry name" value="P-loop containing nucleoside triphosphate hydrolases"/>
    <property type="match status" value="1"/>
</dbReference>
<accession>A0A7X0TX64</accession>
<dbReference type="Proteomes" id="UP000565579">
    <property type="component" value="Unassembled WGS sequence"/>
</dbReference>
<keyword evidence="2" id="KW-1185">Reference proteome</keyword>
<evidence type="ECO:0000313" key="1">
    <source>
        <dbReference type="EMBL" id="MBB6547078.1"/>
    </source>
</evidence>